<dbReference type="Pfam" id="PF00768">
    <property type="entry name" value="Peptidase_S11"/>
    <property type="match status" value="1"/>
</dbReference>
<comment type="function">
    <text evidence="1">Removes C-terminal D-alanyl residues from sugar-peptide cell wall precursors.</text>
</comment>
<proteinExistence type="inferred from homology"/>
<comment type="caution">
    <text evidence="18">The sequence shown here is derived from an EMBL/GenBank/DDBJ whole genome shotgun (WGS) entry which is preliminary data.</text>
</comment>
<dbReference type="InterPro" id="IPR037167">
    <property type="entry name" value="Peptidase_S11_C_sf"/>
</dbReference>
<evidence type="ECO:0000256" key="12">
    <source>
        <dbReference type="ARBA" id="ARBA00034000"/>
    </source>
</evidence>
<evidence type="ECO:0000256" key="6">
    <source>
        <dbReference type="ARBA" id="ARBA00022670"/>
    </source>
</evidence>
<protein>
    <recommendedName>
        <fullName evidence="4">serine-type D-Ala-D-Ala carboxypeptidase</fullName>
        <ecNumber evidence="4">3.4.16.4</ecNumber>
    </recommendedName>
</protein>
<dbReference type="GO" id="GO:0009252">
    <property type="term" value="P:peptidoglycan biosynthetic process"/>
    <property type="evidence" value="ECO:0007669"/>
    <property type="project" value="UniProtKB-UniPathway"/>
</dbReference>
<keyword evidence="10" id="KW-0573">Peptidoglycan synthesis</keyword>
<organism evidence="18 19">
    <name type="scientific">Waltera intestinalis</name>
    <dbReference type="NCBI Taxonomy" id="2606635"/>
    <lineage>
        <taxon>Bacteria</taxon>
        <taxon>Bacillati</taxon>
        <taxon>Bacillota</taxon>
        <taxon>Clostridia</taxon>
        <taxon>Lachnospirales</taxon>
        <taxon>Lachnospiraceae</taxon>
        <taxon>Waltera</taxon>
    </lineage>
</organism>
<dbReference type="GO" id="GO:0008360">
    <property type="term" value="P:regulation of cell shape"/>
    <property type="evidence" value="ECO:0007669"/>
    <property type="project" value="UniProtKB-KW"/>
</dbReference>
<gene>
    <name evidence="18" type="ORF">FYJ59_02985</name>
</gene>
<evidence type="ECO:0000256" key="16">
    <source>
        <dbReference type="SAM" id="Phobius"/>
    </source>
</evidence>
<dbReference type="InterPro" id="IPR018044">
    <property type="entry name" value="Peptidase_S11"/>
</dbReference>
<dbReference type="RefSeq" id="WP_154495197.1">
    <property type="nucleotide sequence ID" value="NZ_VUMU01000002.1"/>
</dbReference>
<dbReference type="GO" id="GO:0006508">
    <property type="term" value="P:proteolysis"/>
    <property type="evidence" value="ECO:0007669"/>
    <property type="project" value="UniProtKB-KW"/>
</dbReference>
<dbReference type="SMART" id="SM00936">
    <property type="entry name" value="PBP5_C"/>
    <property type="match status" value="1"/>
</dbReference>
<evidence type="ECO:0000256" key="10">
    <source>
        <dbReference type="ARBA" id="ARBA00022984"/>
    </source>
</evidence>
<evidence type="ECO:0000313" key="19">
    <source>
        <dbReference type="Proteomes" id="UP000476055"/>
    </source>
</evidence>
<keyword evidence="16" id="KW-0812">Transmembrane</keyword>
<name>A0A6L5YH03_9FIRM</name>
<evidence type="ECO:0000256" key="13">
    <source>
        <dbReference type="PIRSR" id="PIRSR618044-1"/>
    </source>
</evidence>
<accession>A0A6L5YH03</accession>
<dbReference type="PRINTS" id="PR00725">
    <property type="entry name" value="DADACBPTASE1"/>
</dbReference>
<feature type="domain" description="Peptidase S11 D-Ala-D-Ala carboxypeptidase A C-terminal" evidence="17">
    <location>
        <begin position="292"/>
        <end position="376"/>
    </location>
</feature>
<feature type="active site" description="Acyl-ester intermediate" evidence="13">
    <location>
        <position position="65"/>
    </location>
</feature>
<feature type="active site" description="Proton acceptor" evidence="13">
    <location>
        <position position="68"/>
    </location>
</feature>
<evidence type="ECO:0000256" key="4">
    <source>
        <dbReference type="ARBA" id="ARBA00012448"/>
    </source>
</evidence>
<keyword evidence="9" id="KW-0133">Cell shape</keyword>
<evidence type="ECO:0000313" key="18">
    <source>
        <dbReference type="EMBL" id="MST57218.1"/>
    </source>
</evidence>
<dbReference type="Proteomes" id="UP000476055">
    <property type="component" value="Unassembled WGS sequence"/>
</dbReference>
<dbReference type="EC" id="3.4.16.4" evidence="4"/>
<dbReference type="Gene3D" id="2.60.410.10">
    <property type="entry name" value="D-Ala-D-Ala carboxypeptidase, C-terminal domain"/>
    <property type="match status" value="1"/>
</dbReference>
<dbReference type="SUPFAM" id="SSF56601">
    <property type="entry name" value="beta-lactamase/transpeptidase-like"/>
    <property type="match status" value="1"/>
</dbReference>
<evidence type="ECO:0000256" key="7">
    <source>
        <dbReference type="ARBA" id="ARBA00022729"/>
    </source>
</evidence>
<dbReference type="EMBL" id="VUMU01000002">
    <property type="protein sequence ID" value="MST57218.1"/>
    <property type="molecule type" value="Genomic_DNA"/>
</dbReference>
<feature type="transmembrane region" description="Helical" evidence="16">
    <location>
        <begin position="7"/>
        <end position="24"/>
    </location>
</feature>
<dbReference type="InterPro" id="IPR015956">
    <property type="entry name" value="Peniciliin-bd_prot_C_sf"/>
</dbReference>
<dbReference type="GO" id="GO:0009002">
    <property type="term" value="F:serine-type D-Ala-D-Ala carboxypeptidase activity"/>
    <property type="evidence" value="ECO:0007669"/>
    <property type="project" value="UniProtKB-EC"/>
</dbReference>
<evidence type="ECO:0000256" key="11">
    <source>
        <dbReference type="ARBA" id="ARBA00023316"/>
    </source>
</evidence>
<comment type="pathway">
    <text evidence="2">Cell wall biogenesis; peptidoglycan biosynthesis.</text>
</comment>
<keyword evidence="19" id="KW-1185">Reference proteome</keyword>
<feature type="binding site" evidence="14">
    <location>
        <position position="236"/>
    </location>
    <ligand>
        <name>substrate</name>
    </ligand>
</feature>
<dbReference type="InterPro" id="IPR001967">
    <property type="entry name" value="Peptidase_S11_N"/>
</dbReference>
<evidence type="ECO:0000256" key="1">
    <source>
        <dbReference type="ARBA" id="ARBA00003217"/>
    </source>
</evidence>
<keyword evidence="7" id="KW-0732">Signal</keyword>
<dbReference type="InterPro" id="IPR012907">
    <property type="entry name" value="Peptidase_S11_C"/>
</dbReference>
<evidence type="ECO:0000259" key="17">
    <source>
        <dbReference type="SMART" id="SM00936"/>
    </source>
</evidence>
<dbReference type="InterPro" id="IPR012338">
    <property type="entry name" value="Beta-lactam/transpept-like"/>
</dbReference>
<keyword evidence="8" id="KW-0378">Hydrolase</keyword>
<keyword evidence="16" id="KW-1133">Transmembrane helix</keyword>
<keyword evidence="16" id="KW-0472">Membrane</keyword>
<evidence type="ECO:0000256" key="2">
    <source>
        <dbReference type="ARBA" id="ARBA00004752"/>
    </source>
</evidence>
<keyword evidence="6" id="KW-0645">Protease</keyword>
<dbReference type="SUPFAM" id="SSF69189">
    <property type="entry name" value="Penicillin-binding protein associated domain"/>
    <property type="match status" value="1"/>
</dbReference>
<dbReference type="AlphaFoldDB" id="A0A6L5YH03"/>
<comment type="similarity">
    <text evidence="3 15">Belongs to the peptidase S11 family.</text>
</comment>
<dbReference type="PANTHER" id="PTHR21581">
    <property type="entry name" value="D-ALANYL-D-ALANINE CARBOXYPEPTIDASE"/>
    <property type="match status" value="1"/>
</dbReference>
<dbReference type="UniPathway" id="UPA00219"/>
<evidence type="ECO:0000256" key="15">
    <source>
        <dbReference type="RuleBase" id="RU004016"/>
    </source>
</evidence>
<evidence type="ECO:0000256" key="9">
    <source>
        <dbReference type="ARBA" id="ARBA00022960"/>
    </source>
</evidence>
<evidence type="ECO:0000256" key="5">
    <source>
        <dbReference type="ARBA" id="ARBA00022645"/>
    </source>
</evidence>
<reference evidence="18 19" key="1">
    <citation type="submission" date="2019-08" db="EMBL/GenBank/DDBJ databases">
        <title>In-depth cultivation of the pig gut microbiome towards novel bacterial diversity and tailored functional studies.</title>
        <authorList>
            <person name="Wylensek D."/>
            <person name="Hitch T.C.A."/>
            <person name="Clavel T."/>
        </authorList>
    </citation>
    <scope>NUCLEOTIDE SEQUENCE [LARGE SCALE GENOMIC DNA]</scope>
    <source>
        <strain evidence="18 19">WCA3-601-WT-6H</strain>
    </source>
</reference>
<comment type="catalytic activity">
    <reaction evidence="12">
        <text>Preferential cleavage: (Ac)2-L-Lys-D-Ala-|-D-Ala. Also transpeptidation of peptidyl-alanyl moieties that are N-acyl substituents of D-alanine.</text>
        <dbReference type="EC" id="3.4.16.4"/>
    </reaction>
</comment>
<keyword evidence="11" id="KW-0961">Cell wall biogenesis/degradation</keyword>
<sequence length="392" mass="43123">MQKIRKYICTGILLFSISMQVFWWNGIDVCAEPAAIEAPSAVLLESSTGKVIFEQNARERRSPASITKIMTLLLTFEALDQGKIKLEDPVTVSAYASSMGGSQVFLAENEVQTLETLIKCIAVASGNDASVAVAEYIAGSEEAFVEQMNAKASELGMTDTHFEDCCGLTDSDGHYTTAMDVAVMSRELTIKYPKIFEYTGIWMEDITHETSQGSSKFTLNSTNKLLKQYPFTTGLKTGSTSKAKFCLSATATKDGIDLIAVIMGAPDYKARFKDARTLLSYGFNISDLYLDENTDLLQNMRVQGGVEDTVPVKYQSEFRYLDTEGNSLDGVEKKIELPETAIAPFAEGDTAGRAVYLLNGVEIGSVPILYENAVAKAVYKDYLRKIMEFYLL</sequence>
<feature type="active site" evidence="13">
    <location>
        <position position="125"/>
    </location>
</feature>
<dbReference type="Pfam" id="PF07943">
    <property type="entry name" value="PBP5_C"/>
    <property type="match status" value="1"/>
</dbReference>
<keyword evidence="5 18" id="KW-0121">Carboxypeptidase</keyword>
<evidence type="ECO:0000256" key="14">
    <source>
        <dbReference type="PIRSR" id="PIRSR618044-2"/>
    </source>
</evidence>
<dbReference type="GO" id="GO:0071555">
    <property type="term" value="P:cell wall organization"/>
    <property type="evidence" value="ECO:0007669"/>
    <property type="project" value="UniProtKB-KW"/>
</dbReference>
<evidence type="ECO:0000256" key="3">
    <source>
        <dbReference type="ARBA" id="ARBA00007164"/>
    </source>
</evidence>
<dbReference type="PANTHER" id="PTHR21581:SF6">
    <property type="entry name" value="TRAFFICKING PROTEIN PARTICLE COMPLEX SUBUNIT 12"/>
    <property type="match status" value="1"/>
</dbReference>
<dbReference type="Gene3D" id="3.40.710.10">
    <property type="entry name" value="DD-peptidase/beta-lactamase superfamily"/>
    <property type="match status" value="1"/>
</dbReference>
<evidence type="ECO:0000256" key="8">
    <source>
        <dbReference type="ARBA" id="ARBA00022801"/>
    </source>
</evidence>